<dbReference type="GO" id="GO:0006635">
    <property type="term" value="P:fatty acid beta-oxidation"/>
    <property type="evidence" value="ECO:0007669"/>
    <property type="project" value="TreeGrafter"/>
</dbReference>
<reference evidence="1 2" key="1">
    <citation type="submission" date="2016-01" db="EMBL/GenBank/DDBJ databases">
        <title>Complete genome sequence of strain Lentibacillus amyloliquefaciens LAM0015T isolated from saline sediment.</title>
        <authorList>
            <person name="Wang J.-L."/>
            <person name="He M.-X."/>
        </authorList>
    </citation>
    <scope>NUCLEOTIDE SEQUENCE [LARGE SCALE GENOMIC DNA]</scope>
    <source>
        <strain evidence="1 2">LAM0015</strain>
    </source>
</reference>
<dbReference type="STRING" id="1472767.AOX59_01420"/>
<proteinExistence type="predicted"/>
<dbReference type="PANTHER" id="PTHR11941">
    <property type="entry name" value="ENOYL-COA HYDRATASE-RELATED"/>
    <property type="match status" value="1"/>
</dbReference>
<dbReference type="InterPro" id="IPR001753">
    <property type="entry name" value="Enoyl-CoA_hydra/iso"/>
</dbReference>
<dbReference type="OrthoDB" id="9775794at2"/>
<protein>
    <submittedName>
        <fullName evidence="1">Enoyl-CoA hydratase</fullName>
    </submittedName>
</protein>
<dbReference type="PANTHER" id="PTHR11941:SF54">
    <property type="entry name" value="ENOYL-COA HYDRATASE, MITOCHONDRIAL"/>
    <property type="match status" value="1"/>
</dbReference>
<gene>
    <name evidence="1" type="ORF">AOX59_01420</name>
</gene>
<dbReference type="Gene3D" id="3.90.226.10">
    <property type="entry name" value="2-enoyl-CoA Hydratase, Chain A, domain 1"/>
    <property type="match status" value="1"/>
</dbReference>
<sequence length="253" mass="28664">MSELVTYRYDEQGFGEITLNRPEKMNAISKEMAEVFSTALETAKQQSIKFLVITASGERMFCAGGDLNDLNADLPSDEAFSVLYPMKEVLYEIASFPVPVVCLLNGDAMGGGCEIATACDFRIAKKETRFGFVQTKLGITPGWGGGRLLYEKVHPVFAYQWLMEAEIHGAEYLLEKGWINRVVPEDEWNDRGTLLRPYLAKSLEQMKVLKNQYLRQVSILSLSAQMDEEVRNSANLWETAEHKEAIKHFFSRK</sequence>
<dbReference type="CDD" id="cd06558">
    <property type="entry name" value="crotonase-like"/>
    <property type="match status" value="1"/>
</dbReference>
<dbReference type="InterPro" id="IPR029045">
    <property type="entry name" value="ClpP/crotonase-like_dom_sf"/>
</dbReference>
<dbReference type="KEGG" id="lao:AOX59_01420"/>
<keyword evidence="2" id="KW-1185">Reference proteome</keyword>
<dbReference type="AlphaFoldDB" id="A0A0U3WC54"/>
<dbReference type="Proteomes" id="UP000050331">
    <property type="component" value="Chromosome"/>
</dbReference>
<dbReference type="RefSeq" id="WP_068440797.1">
    <property type="nucleotide sequence ID" value="NZ_CP013862.1"/>
</dbReference>
<evidence type="ECO:0000313" key="2">
    <source>
        <dbReference type="Proteomes" id="UP000050331"/>
    </source>
</evidence>
<dbReference type="Pfam" id="PF00378">
    <property type="entry name" value="ECH_1"/>
    <property type="match status" value="1"/>
</dbReference>
<organism evidence="1 2">
    <name type="scientific">Lentibacillus amyloliquefaciens</name>
    <dbReference type="NCBI Taxonomy" id="1472767"/>
    <lineage>
        <taxon>Bacteria</taxon>
        <taxon>Bacillati</taxon>
        <taxon>Bacillota</taxon>
        <taxon>Bacilli</taxon>
        <taxon>Bacillales</taxon>
        <taxon>Bacillaceae</taxon>
        <taxon>Lentibacillus</taxon>
    </lineage>
</organism>
<evidence type="ECO:0000313" key="1">
    <source>
        <dbReference type="EMBL" id="ALX47375.1"/>
    </source>
</evidence>
<dbReference type="SUPFAM" id="SSF52096">
    <property type="entry name" value="ClpP/crotonase"/>
    <property type="match status" value="1"/>
</dbReference>
<dbReference type="EMBL" id="CP013862">
    <property type="protein sequence ID" value="ALX47375.1"/>
    <property type="molecule type" value="Genomic_DNA"/>
</dbReference>
<name>A0A0U3WC54_9BACI</name>
<accession>A0A0U3WC54</accession>
<dbReference type="GO" id="GO:0003824">
    <property type="term" value="F:catalytic activity"/>
    <property type="evidence" value="ECO:0007669"/>
    <property type="project" value="UniProtKB-ARBA"/>
</dbReference>